<keyword evidence="2" id="KW-1185">Reference proteome</keyword>
<evidence type="ECO:0000313" key="2">
    <source>
        <dbReference type="Proteomes" id="UP000789702"/>
    </source>
</evidence>
<name>A0ACA9QX21_9GLOM</name>
<protein>
    <submittedName>
        <fullName evidence="1">2413_t:CDS:1</fullName>
    </submittedName>
</protein>
<dbReference type="Proteomes" id="UP000789702">
    <property type="component" value="Unassembled WGS sequence"/>
</dbReference>
<feature type="non-terminal residue" evidence="1">
    <location>
        <position position="128"/>
    </location>
</feature>
<sequence length="128" mass="14826">VKNIMVNAISNANDASAECNKELCSIMADKVALGEFAMKRMLKKNNSDYYYKKYFTSFKRFENILINIKDFTNKASKLEGYRKFLGTIEVKKEYEKLIKDFDTSMNDLQFNMVITNEGVDESLKAVEE</sequence>
<comment type="caution">
    <text evidence="1">The sequence shown here is derived from an EMBL/GenBank/DDBJ whole genome shotgun (WGS) entry which is preliminary data.</text>
</comment>
<dbReference type="EMBL" id="CAJVPU010054926">
    <property type="protein sequence ID" value="CAG8767753.1"/>
    <property type="molecule type" value="Genomic_DNA"/>
</dbReference>
<proteinExistence type="predicted"/>
<organism evidence="1 2">
    <name type="scientific">Dentiscutata heterogama</name>
    <dbReference type="NCBI Taxonomy" id="1316150"/>
    <lineage>
        <taxon>Eukaryota</taxon>
        <taxon>Fungi</taxon>
        <taxon>Fungi incertae sedis</taxon>
        <taxon>Mucoromycota</taxon>
        <taxon>Glomeromycotina</taxon>
        <taxon>Glomeromycetes</taxon>
        <taxon>Diversisporales</taxon>
        <taxon>Gigasporaceae</taxon>
        <taxon>Dentiscutata</taxon>
    </lineage>
</organism>
<gene>
    <name evidence="1" type="ORF">DHETER_LOCUS15661</name>
</gene>
<evidence type="ECO:0000313" key="1">
    <source>
        <dbReference type="EMBL" id="CAG8767753.1"/>
    </source>
</evidence>
<feature type="non-terminal residue" evidence="1">
    <location>
        <position position="1"/>
    </location>
</feature>
<accession>A0ACA9QX21</accession>
<reference evidence="1" key="1">
    <citation type="submission" date="2021-06" db="EMBL/GenBank/DDBJ databases">
        <authorList>
            <person name="Kallberg Y."/>
            <person name="Tangrot J."/>
            <person name="Rosling A."/>
        </authorList>
    </citation>
    <scope>NUCLEOTIDE SEQUENCE</scope>
    <source>
        <strain evidence="1">IL203A</strain>
    </source>
</reference>